<evidence type="ECO:0000313" key="2">
    <source>
        <dbReference type="EMBL" id="CAI9931295.1"/>
    </source>
</evidence>
<feature type="compositionally biased region" description="Basic and acidic residues" evidence="1">
    <location>
        <begin position="50"/>
        <end position="60"/>
    </location>
</feature>
<dbReference type="EMBL" id="CAXDID020000742">
    <property type="protein sequence ID" value="CAL6112591.1"/>
    <property type="molecule type" value="Genomic_DNA"/>
</dbReference>
<gene>
    <name evidence="2" type="ORF">HINF_LOCUS18940</name>
    <name evidence="4" type="ORF">HINF_LOCUS55393</name>
    <name evidence="3" type="ORF">HINF_LOCUS63736</name>
    <name evidence="5" type="ORF">HINF_LOCUS77111</name>
</gene>
<protein>
    <submittedName>
        <fullName evidence="4">Hypothetical_protein</fullName>
    </submittedName>
</protein>
<accession>A0AA86V4E9</accession>
<keyword evidence="6" id="KW-1185">Reference proteome</keyword>
<dbReference type="EMBL" id="CATOUU010001172">
    <property type="protein sequence ID" value="CAI9976091.1"/>
    <property type="molecule type" value="Genomic_DNA"/>
</dbReference>
<feature type="region of interest" description="Disordered" evidence="1">
    <location>
        <begin position="26"/>
        <end position="102"/>
    </location>
</feature>
<reference evidence="3" key="1">
    <citation type="submission" date="2023-06" db="EMBL/GenBank/DDBJ databases">
        <authorList>
            <person name="Kurt Z."/>
        </authorList>
    </citation>
    <scope>NUCLEOTIDE SEQUENCE</scope>
</reference>
<reference evidence="4 6" key="2">
    <citation type="submission" date="2024-07" db="EMBL/GenBank/DDBJ databases">
        <authorList>
            <person name="Akdeniz Z."/>
        </authorList>
    </citation>
    <scope>NUCLEOTIDE SEQUENCE [LARGE SCALE GENOMIC DNA]</scope>
</reference>
<comment type="caution">
    <text evidence="3">The sequence shown here is derived from an EMBL/GenBank/DDBJ whole genome shotgun (WGS) entry which is preliminary data.</text>
</comment>
<evidence type="ECO:0000313" key="4">
    <source>
        <dbReference type="EMBL" id="CAL6071960.1"/>
    </source>
</evidence>
<dbReference type="EMBL" id="CATOUU010000480">
    <property type="protein sequence ID" value="CAI9931295.1"/>
    <property type="molecule type" value="Genomic_DNA"/>
</dbReference>
<evidence type="ECO:0000313" key="5">
    <source>
        <dbReference type="EMBL" id="CAL6112591.1"/>
    </source>
</evidence>
<name>A0AA86V4E9_9EUKA</name>
<evidence type="ECO:0000256" key="1">
    <source>
        <dbReference type="SAM" id="MobiDB-lite"/>
    </source>
</evidence>
<evidence type="ECO:0000313" key="3">
    <source>
        <dbReference type="EMBL" id="CAI9976091.1"/>
    </source>
</evidence>
<dbReference type="Proteomes" id="UP001642409">
    <property type="component" value="Unassembled WGS sequence"/>
</dbReference>
<dbReference type="AlphaFoldDB" id="A0AA86V4E9"/>
<evidence type="ECO:0000313" key="6">
    <source>
        <dbReference type="Proteomes" id="UP001642409"/>
    </source>
</evidence>
<dbReference type="EMBL" id="CAXDID020000293">
    <property type="protein sequence ID" value="CAL6071960.1"/>
    <property type="molecule type" value="Genomic_DNA"/>
</dbReference>
<sequence length="273" mass="31072">MFGCCSVRSDKIKQPDLDVPEIDEKEAAKNSQADIIEKKADCDTQNTNEEMSKDQMKKQLLDGYVFSNAKPNSATPQPVNEPRSAKEISTLNEPEMVPQVKRRVKNPMQMAKVRPSSQHKEKVPVMMFDDYEHKSKAMEPMGNINIKALQEQDERFQIKKELNEMQADLGQDEDMIQAMLEKKNQSGKAVDKELFNTVDTRNEAEDILMSVSTPQFKKPLILSTEIKKTPLTRPTALKLSTPHVPKEAALGAIKKRDEELEDEERFKQLIGDL</sequence>
<organism evidence="3">
    <name type="scientific">Hexamita inflata</name>
    <dbReference type="NCBI Taxonomy" id="28002"/>
    <lineage>
        <taxon>Eukaryota</taxon>
        <taxon>Metamonada</taxon>
        <taxon>Diplomonadida</taxon>
        <taxon>Hexamitidae</taxon>
        <taxon>Hexamitinae</taxon>
        <taxon>Hexamita</taxon>
    </lineage>
</organism>
<feature type="compositionally biased region" description="Polar residues" evidence="1">
    <location>
        <begin position="69"/>
        <end position="78"/>
    </location>
</feature>
<proteinExistence type="predicted"/>